<accession>A0A1Z1MJS5</accession>
<dbReference type="PIRSF" id="PIRSF036962">
    <property type="entry name" value="UCP036962_SignTr_Ycf55"/>
    <property type="match status" value="1"/>
</dbReference>
<dbReference type="InterPro" id="IPR022552">
    <property type="entry name" value="UPF_Ycf55"/>
</dbReference>
<reference evidence="2" key="1">
    <citation type="journal article" date="2017" name="J. Phycol.">
        <title>Analysis of chloroplast genomes and a supermatrix inform reclassification of the Rhodomelaceae (Rhodophyta).</title>
        <authorList>
            <person name="Diaz-Tapia P."/>
            <person name="Maggs C.A."/>
            <person name="West J.A."/>
            <person name="Verbruggen H."/>
        </authorList>
    </citation>
    <scope>NUCLEOTIDE SEQUENCE</scope>
    <source>
        <strain evidence="2">PD1024</strain>
    </source>
</reference>
<dbReference type="GeneID" id="33359458"/>
<gene>
    <name evidence="2" type="primary">ycf55</name>
</gene>
<name>A0A1Z1MJS5_9FLOR</name>
<dbReference type="EMBL" id="MF101442">
    <property type="protein sequence ID" value="ARW66330.1"/>
    <property type="molecule type" value="Genomic_DNA"/>
</dbReference>
<proteinExistence type="predicted"/>
<evidence type="ECO:0000313" key="2">
    <source>
        <dbReference type="EMBL" id="ARW66330.1"/>
    </source>
</evidence>
<dbReference type="InterPro" id="IPR017077">
    <property type="entry name" value="Uncharacterised_Ycf55_algae"/>
</dbReference>
<protein>
    <submittedName>
        <fullName evidence="2">Uncharacterized protein</fullName>
    </submittedName>
</protein>
<evidence type="ECO:0000256" key="1">
    <source>
        <dbReference type="SAM" id="Phobius"/>
    </source>
</evidence>
<dbReference type="AlphaFoldDB" id="A0A1Z1MJS5"/>
<keyword evidence="1" id="KW-0812">Transmembrane</keyword>
<geneLocation type="chloroplast" evidence="2"/>
<dbReference type="Pfam" id="PF12452">
    <property type="entry name" value="DUF3685"/>
    <property type="match status" value="1"/>
</dbReference>
<sequence length="327" mass="39024">MIKHWPNKPSVELNNSVAELFFHIRQKLKYNLYNKTTYYLYIDILSNKYKKKLFQIILKELEKLLLDIVELNLQKDQIKKLNYSILCHFIDQISYNFIEIVNQKGIKNYYSSLKYSDSKNSSYNQLIFIENSLLAENLLIYLLFGSSFIDNQIFIFNKSSTPYKHVQVLLENFIIQTSNLIIHNIFNKFFSISQITYFLKKNEICNYAYISTRSIILFINNLNWQNFLLLYIQQPKAIYNDCYQVWLISSKGIITKQIYASRVTELDTFSKTKIFFLFFLEIKDIIVPKIEKSFIIVSKYIIYLLISIFNNIIILLIRIIISYINKS</sequence>
<feature type="transmembrane region" description="Helical" evidence="1">
    <location>
        <begin position="300"/>
        <end position="321"/>
    </location>
</feature>
<keyword evidence="2" id="KW-0934">Plastid</keyword>
<keyword evidence="1" id="KW-0472">Membrane</keyword>
<organism evidence="2">
    <name type="scientific">Thuretia quercifolia</name>
    <dbReference type="NCBI Taxonomy" id="189650"/>
    <lineage>
        <taxon>Eukaryota</taxon>
        <taxon>Rhodophyta</taxon>
        <taxon>Florideophyceae</taxon>
        <taxon>Rhodymeniophycidae</taxon>
        <taxon>Ceramiales</taxon>
        <taxon>Dasyaceae</taxon>
        <taxon>Thuretia</taxon>
    </lineage>
</organism>
<keyword evidence="2" id="KW-0150">Chloroplast</keyword>
<keyword evidence="1" id="KW-1133">Transmembrane helix</keyword>
<dbReference type="RefSeq" id="YP_009397144.1">
    <property type="nucleotide sequence ID" value="NC_035286.1"/>
</dbReference>